<dbReference type="EMBL" id="JAAIVB010000011">
    <property type="protein sequence ID" value="NEX60051.1"/>
    <property type="molecule type" value="Genomic_DNA"/>
</dbReference>
<dbReference type="GO" id="GO:0000160">
    <property type="term" value="P:phosphorelay signal transduction system"/>
    <property type="evidence" value="ECO:0007669"/>
    <property type="project" value="UniProtKB-KW"/>
</dbReference>
<evidence type="ECO:0000259" key="6">
    <source>
        <dbReference type="PROSITE" id="PS50894"/>
    </source>
</evidence>
<accession>A0A6B3SGS1</accession>
<protein>
    <submittedName>
        <fullName evidence="7">Response regulator</fullName>
    </submittedName>
</protein>
<gene>
    <name evidence="7" type="ORF">G3574_03075</name>
</gene>
<dbReference type="SMART" id="SM00448">
    <property type="entry name" value="REC"/>
    <property type="match status" value="1"/>
</dbReference>
<dbReference type="Pfam" id="PF01627">
    <property type="entry name" value="Hpt"/>
    <property type="match status" value="1"/>
</dbReference>
<dbReference type="CDD" id="cd00088">
    <property type="entry name" value="HPT"/>
    <property type="match status" value="1"/>
</dbReference>
<dbReference type="RefSeq" id="WP_163960555.1">
    <property type="nucleotide sequence ID" value="NZ_JAAIVB010000011.1"/>
</dbReference>
<organism evidence="7 8">
    <name type="scientific">Noviherbaspirillum galbum</name>
    <dbReference type="NCBI Taxonomy" id="2709383"/>
    <lineage>
        <taxon>Bacteria</taxon>
        <taxon>Pseudomonadati</taxon>
        <taxon>Pseudomonadota</taxon>
        <taxon>Betaproteobacteria</taxon>
        <taxon>Burkholderiales</taxon>
        <taxon>Oxalobacteraceae</taxon>
        <taxon>Noviherbaspirillum</taxon>
    </lineage>
</organism>
<evidence type="ECO:0000256" key="2">
    <source>
        <dbReference type="ARBA" id="ARBA00023012"/>
    </source>
</evidence>
<dbReference type="InterPro" id="IPR011006">
    <property type="entry name" value="CheY-like_superfamily"/>
</dbReference>
<reference evidence="7 8" key="1">
    <citation type="submission" date="2020-02" db="EMBL/GenBank/DDBJ databases">
        <authorList>
            <person name="Kim M.K."/>
        </authorList>
    </citation>
    <scope>NUCLEOTIDE SEQUENCE [LARGE SCALE GENOMIC DNA]</scope>
    <source>
        <strain evidence="7 8">17J57-3</strain>
    </source>
</reference>
<evidence type="ECO:0000256" key="3">
    <source>
        <dbReference type="PROSITE-ProRule" id="PRU00110"/>
    </source>
</evidence>
<keyword evidence="1 3" id="KW-0597">Phosphoprotein</keyword>
<comment type="caution">
    <text evidence="7">The sequence shown here is derived from an EMBL/GenBank/DDBJ whole genome shotgun (WGS) entry which is preliminary data.</text>
</comment>
<dbReference type="InterPro" id="IPR001789">
    <property type="entry name" value="Sig_transdc_resp-reg_receiver"/>
</dbReference>
<sequence>MASDTIPRDILVAESDAQSQAHLLYVLNKEGHRPVFVATGDEALDALEESIFDLVILASELPDMQGLDVFKAYQYIKYSHLTTPFIMLSSGGAAELDEFAKFGVHSIIPKPVTDDSLLATIDALTKEPQVAPAAQSLPVPEPVIPTPSVGGVSAEILHVPLMDFEQLERVFSLYPDRAGLEAITDSFIAEAEHGLRKIEVNLVLNQVQNAQQAAHALKGSAQAIGAVSLSRICSYVETTDDHEILAVRQELLPAFREAVSATIEAVRKRVESRKRD</sequence>
<feature type="domain" description="Response regulatory" evidence="5">
    <location>
        <begin position="9"/>
        <end position="125"/>
    </location>
</feature>
<dbReference type="InterPro" id="IPR008207">
    <property type="entry name" value="Sig_transdc_His_kin_Hpt_dom"/>
</dbReference>
<dbReference type="Gene3D" id="1.20.120.160">
    <property type="entry name" value="HPT domain"/>
    <property type="match status" value="1"/>
</dbReference>
<dbReference type="Pfam" id="PF00072">
    <property type="entry name" value="Response_reg"/>
    <property type="match status" value="1"/>
</dbReference>
<keyword evidence="2" id="KW-0902">Two-component regulatory system</keyword>
<dbReference type="PROSITE" id="PS50110">
    <property type="entry name" value="RESPONSE_REGULATORY"/>
    <property type="match status" value="1"/>
</dbReference>
<feature type="modified residue" description="Phosphohistidine" evidence="3">
    <location>
        <position position="215"/>
    </location>
</feature>
<dbReference type="PANTHER" id="PTHR44591">
    <property type="entry name" value="STRESS RESPONSE REGULATOR PROTEIN 1"/>
    <property type="match status" value="1"/>
</dbReference>
<keyword evidence="8" id="KW-1185">Reference proteome</keyword>
<dbReference type="InterPro" id="IPR036641">
    <property type="entry name" value="HPT_dom_sf"/>
</dbReference>
<evidence type="ECO:0000259" key="5">
    <source>
        <dbReference type="PROSITE" id="PS50110"/>
    </source>
</evidence>
<feature type="domain" description="HPt" evidence="6">
    <location>
        <begin position="176"/>
        <end position="269"/>
    </location>
</feature>
<dbReference type="Gene3D" id="3.40.50.2300">
    <property type="match status" value="1"/>
</dbReference>
<name>A0A6B3SGS1_9BURK</name>
<dbReference type="Proteomes" id="UP000482155">
    <property type="component" value="Unassembled WGS sequence"/>
</dbReference>
<proteinExistence type="predicted"/>
<evidence type="ECO:0000256" key="1">
    <source>
        <dbReference type="ARBA" id="ARBA00022553"/>
    </source>
</evidence>
<dbReference type="AlphaFoldDB" id="A0A6B3SGS1"/>
<dbReference type="GO" id="GO:0004672">
    <property type="term" value="F:protein kinase activity"/>
    <property type="evidence" value="ECO:0007669"/>
    <property type="project" value="UniProtKB-ARBA"/>
</dbReference>
<dbReference type="InterPro" id="IPR050595">
    <property type="entry name" value="Bact_response_regulator"/>
</dbReference>
<dbReference type="SUPFAM" id="SSF47226">
    <property type="entry name" value="Histidine-containing phosphotransfer domain, HPT domain"/>
    <property type="match status" value="1"/>
</dbReference>
<dbReference type="PANTHER" id="PTHR44591:SF14">
    <property type="entry name" value="PROTEIN PILG"/>
    <property type="match status" value="1"/>
</dbReference>
<evidence type="ECO:0000256" key="4">
    <source>
        <dbReference type="PROSITE-ProRule" id="PRU00169"/>
    </source>
</evidence>
<evidence type="ECO:0000313" key="7">
    <source>
        <dbReference type="EMBL" id="NEX60051.1"/>
    </source>
</evidence>
<dbReference type="PROSITE" id="PS50894">
    <property type="entry name" value="HPT"/>
    <property type="match status" value="1"/>
</dbReference>
<evidence type="ECO:0000313" key="8">
    <source>
        <dbReference type="Proteomes" id="UP000482155"/>
    </source>
</evidence>
<dbReference type="SMART" id="SM00073">
    <property type="entry name" value="HPT"/>
    <property type="match status" value="1"/>
</dbReference>
<comment type="caution">
    <text evidence="4">Lacks conserved residue(s) required for the propagation of feature annotation.</text>
</comment>
<dbReference type="SUPFAM" id="SSF52172">
    <property type="entry name" value="CheY-like"/>
    <property type="match status" value="1"/>
</dbReference>